<dbReference type="SUPFAM" id="SSF57903">
    <property type="entry name" value="FYVE/PHD zinc finger"/>
    <property type="match status" value="1"/>
</dbReference>
<accession>A0AAD9DLG0</accession>
<keyword evidence="10" id="KW-1185">Reference proteome</keyword>
<evidence type="ECO:0000256" key="6">
    <source>
        <dbReference type="PROSITE-ProRule" id="PRU00146"/>
    </source>
</evidence>
<feature type="compositionally biased region" description="Low complexity" evidence="7">
    <location>
        <begin position="1183"/>
        <end position="1209"/>
    </location>
</feature>
<dbReference type="InterPro" id="IPR028942">
    <property type="entry name" value="WHIM1_dom"/>
</dbReference>
<evidence type="ECO:0000256" key="4">
    <source>
        <dbReference type="ARBA" id="ARBA00022833"/>
    </source>
</evidence>
<name>A0AAD9DLG0_9TELE</name>
<proteinExistence type="predicted"/>
<evidence type="ECO:0000313" key="10">
    <source>
        <dbReference type="Proteomes" id="UP001239994"/>
    </source>
</evidence>
<feature type="compositionally biased region" description="Basic and acidic residues" evidence="7">
    <location>
        <begin position="339"/>
        <end position="350"/>
    </location>
</feature>
<dbReference type="InterPro" id="IPR019787">
    <property type="entry name" value="Znf_PHD-finger"/>
</dbReference>
<feature type="region of interest" description="Disordered" evidence="7">
    <location>
        <begin position="321"/>
        <end position="353"/>
    </location>
</feature>
<dbReference type="Gene3D" id="3.30.40.10">
    <property type="entry name" value="Zinc/RING finger domain, C3HC4 (zinc finger)"/>
    <property type="match status" value="1"/>
</dbReference>
<feature type="domain" description="PHD-type" evidence="8">
    <location>
        <begin position="928"/>
        <end position="978"/>
    </location>
</feature>
<evidence type="ECO:0000313" key="9">
    <source>
        <dbReference type="EMBL" id="KAK1785163.1"/>
    </source>
</evidence>
<feature type="compositionally biased region" description="Basic and acidic residues" evidence="7">
    <location>
        <begin position="846"/>
        <end position="868"/>
    </location>
</feature>
<feature type="region of interest" description="Disordered" evidence="7">
    <location>
        <begin position="589"/>
        <end position="926"/>
    </location>
</feature>
<evidence type="ECO:0000256" key="7">
    <source>
        <dbReference type="SAM" id="MobiDB-lite"/>
    </source>
</evidence>
<dbReference type="PROSITE" id="PS01359">
    <property type="entry name" value="ZF_PHD_1"/>
    <property type="match status" value="1"/>
</dbReference>
<feature type="region of interest" description="Disordered" evidence="7">
    <location>
        <begin position="544"/>
        <end position="563"/>
    </location>
</feature>
<feature type="compositionally biased region" description="Basic residues" evidence="7">
    <location>
        <begin position="873"/>
        <end position="891"/>
    </location>
</feature>
<dbReference type="SMART" id="SM00249">
    <property type="entry name" value="PHD"/>
    <property type="match status" value="1"/>
</dbReference>
<dbReference type="InterPro" id="IPR001965">
    <property type="entry name" value="Znf_PHD"/>
</dbReference>
<protein>
    <recommendedName>
        <fullName evidence="8">PHD-type domain-containing protein</fullName>
    </recommendedName>
</protein>
<dbReference type="PROSITE" id="PS50016">
    <property type="entry name" value="ZF_PHD_2"/>
    <property type="match status" value="1"/>
</dbReference>
<keyword evidence="2" id="KW-0479">Metal-binding</keyword>
<dbReference type="GO" id="GO:0008270">
    <property type="term" value="F:zinc ion binding"/>
    <property type="evidence" value="ECO:0007669"/>
    <property type="project" value="UniProtKB-KW"/>
</dbReference>
<dbReference type="InterPro" id="IPR013083">
    <property type="entry name" value="Znf_RING/FYVE/PHD"/>
</dbReference>
<comment type="subcellular location">
    <subcellularLocation>
        <location evidence="1">Nucleus</location>
    </subcellularLocation>
</comment>
<dbReference type="InterPro" id="IPR011011">
    <property type="entry name" value="Znf_FYVE_PHD"/>
</dbReference>
<feature type="compositionally biased region" description="Basic and acidic residues" evidence="7">
    <location>
        <begin position="780"/>
        <end position="807"/>
    </location>
</feature>
<feature type="region of interest" description="Disordered" evidence="7">
    <location>
        <begin position="237"/>
        <end position="260"/>
    </location>
</feature>
<dbReference type="Proteomes" id="UP001239994">
    <property type="component" value="Unassembled WGS sequence"/>
</dbReference>
<dbReference type="GO" id="GO:0045892">
    <property type="term" value="P:negative regulation of DNA-templated transcription"/>
    <property type="evidence" value="ECO:0007669"/>
    <property type="project" value="TreeGrafter"/>
</dbReference>
<feature type="compositionally biased region" description="Acidic residues" evidence="7">
    <location>
        <begin position="1244"/>
        <end position="1257"/>
    </location>
</feature>
<feature type="compositionally biased region" description="Basic and acidic residues" evidence="7">
    <location>
        <begin position="605"/>
        <end position="617"/>
    </location>
</feature>
<keyword evidence="5" id="KW-0539">Nucleus</keyword>
<feature type="compositionally biased region" description="Acidic residues" evidence="7">
    <location>
        <begin position="1156"/>
        <end position="1182"/>
    </location>
</feature>
<feature type="region of interest" description="Disordered" evidence="7">
    <location>
        <begin position="1060"/>
        <end position="1082"/>
    </location>
</feature>
<dbReference type="GO" id="GO:0042393">
    <property type="term" value="F:histone binding"/>
    <property type="evidence" value="ECO:0007669"/>
    <property type="project" value="TreeGrafter"/>
</dbReference>
<feature type="compositionally biased region" description="Acidic residues" evidence="7">
    <location>
        <begin position="1377"/>
        <end position="1397"/>
    </location>
</feature>
<feature type="compositionally biased region" description="Basic residues" evidence="7">
    <location>
        <begin position="1226"/>
        <end position="1240"/>
    </location>
</feature>
<evidence type="ECO:0000256" key="1">
    <source>
        <dbReference type="ARBA" id="ARBA00004123"/>
    </source>
</evidence>
<reference evidence="9" key="1">
    <citation type="submission" date="2023-03" db="EMBL/GenBank/DDBJ databases">
        <title>Electrophorus voltai genome.</title>
        <authorList>
            <person name="Bian C."/>
        </authorList>
    </citation>
    <scope>NUCLEOTIDE SEQUENCE</scope>
    <source>
        <strain evidence="9">CB-2022</strain>
        <tissue evidence="9">Muscle</tissue>
    </source>
</reference>
<organism evidence="9 10">
    <name type="scientific">Electrophorus voltai</name>
    <dbReference type="NCBI Taxonomy" id="2609070"/>
    <lineage>
        <taxon>Eukaryota</taxon>
        <taxon>Metazoa</taxon>
        <taxon>Chordata</taxon>
        <taxon>Craniata</taxon>
        <taxon>Vertebrata</taxon>
        <taxon>Euteleostomi</taxon>
        <taxon>Actinopterygii</taxon>
        <taxon>Neopterygii</taxon>
        <taxon>Teleostei</taxon>
        <taxon>Ostariophysi</taxon>
        <taxon>Gymnotiformes</taxon>
        <taxon>Gymnotoidei</taxon>
        <taxon>Gymnotidae</taxon>
        <taxon>Electrophorus</taxon>
    </lineage>
</organism>
<dbReference type="GO" id="GO:0031213">
    <property type="term" value="C:RSF complex"/>
    <property type="evidence" value="ECO:0007669"/>
    <property type="project" value="InterPro"/>
</dbReference>
<feature type="region of interest" description="Disordered" evidence="7">
    <location>
        <begin position="1103"/>
        <end position="1483"/>
    </location>
</feature>
<dbReference type="InterPro" id="IPR019786">
    <property type="entry name" value="Zinc_finger_PHD-type_CS"/>
</dbReference>
<gene>
    <name evidence="9" type="ORF">P4O66_018575</name>
</gene>
<evidence type="ECO:0000256" key="3">
    <source>
        <dbReference type="ARBA" id="ARBA00022771"/>
    </source>
</evidence>
<evidence type="ECO:0000259" key="8">
    <source>
        <dbReference type="PROSITE" id="PS50016"/>
    </source>
</evidence>
<dbReference type="Pfam" id="PF15612">
    <property type="entry name" value="WHIM1"/>
    <property type="match status" value="1"/>
</dbReference>
<dbReference type="PANTHER" id="PTHR14296:SF15">
    <property type="entry name" value="REMODELING AND SPACING FACTOR 1"/>
    <property type="match status" value="1"/>
</dbReference>
<dbReference type="PANTHER" id="PTHR14296">
    <property type="entry name" value="REMODELING AND SPACING FACTOR 1"/>
    <property type="match status" value="1"/>
</dbReference>
<feature type="compositionally biased region" description="Basic residues" evidence="7">
    <location>
        <begin position="1143"/>
        <end position="1152"/>
    </location>
</feature>
<comment type="caution">
    <text evidence="9">The sequence shown here is derived from an EMBL/GenBank/DDBJ whole genome shotgun (WGS) entry which is preliminary data.</text>
</comment>
<dbReference type="InterPro" id="IPR028938">
    <property type="entry name" value="Rsf1-like"/>
</dbReference>
<dbReference type="EMBL" id="JAROKS010000026">
    <property type="protein sequence ID" value="KAK1785163.1"/>
    <property type="molecule type" value="Genomic_DNA"/>
</dbReference>
<feature type="compositionally biased region" description="Basic and acidic residues" evidence="7">
    <location>
        <begin position="1060"/>
        <end position="1079"/>
    </location>
</feature>
<dbReference type="Pfam" id="PF00628">
    <property type="entry name" value="PHD"/>
    <property type="match status" value="1"/>
</dbReference>
<keyword evidence="4" id="KW-0862">Zinc</keyword>
<dbReference type="CDD" id="cd15543">
    <property type="entry name" value="PHD_RSF1"/>
    <property type="match status" value="1"/>
</dbReference>
<evidence type="ECO:0000256" key="5">
    <source>
        <dbReference type="ARBA" id="ARBA00023242"/>
    </source>
</evidence>
<keyword evidence="3 6" id="KW-0863">Zinc-finger</keyword>
<evidence type="ECO:0000256" key="2">
    <source>
        <dbReference type="ARBA" id="ARBA00022723"/>
    </source>
</evidence>
<feature type="compositionally biased region" description="Polar residues" evidence="7">
    <location>
        <begin position="591"/>
        <end position="604"/>
    </location>
</feature>
<sequence>MPDCRGELWAVFGPPRFSVILLANIASAVTRWKMAASVASTGLSPGLCPSFAVVCSFLERYGTALDLPELTFPQMERYLQETSSVPQPLIELHVKLLRKLGKSVTPDRWEKYLVKVCQEFNSTWAWELERKGYPEMSIECKTDILKYLCECQFDDNLKFKTAVNEEDPEQMRLQPIGRDKEGLLYWFQLDQDQNVRVYVEEQDDLDGSSWRCIVRTRNDLADILELLKAKIEPAIKDQEHPDGTCGSPEEEERGKRGEICSSGNKTPIVCTVLPYLLNIVFDVNPQGEDKSVKKADKVECSSEENAKLLAKGDVTSADLKEEGQCGNESVKHQRSAVPVKEREPKEESDMKAVGPEKPWLEHTPIIDNRVSTIKSLIKDEPKDSPRHWNAVSVVMAPGSVKHELPVNMDKKEQTAEAAERAMKSDQQAKIPLKKRELKRSEGYDGGHYGSLNHNSNTVGNDANVSAGGIIVRNPAVSVPEDQLIGRAGEKKTAPPLVPHTGTESPQVPGGELVHEKIRTSDLIKNMTREPFVGTGVIISPIERKTGFPESNSTPTKDRNGLHGDTKIFPAEGTHTESVRQSVLVRKPRLTADSTTAHHSSISTERSAKVERSEREDSALAGMAAVGDTDTRAMLSPLLPKQADGEKKGSEVKSVIWSNPIGQGSPKGRDTQETASSSGGKVDEEGGGEEAAGSRKGKTATFADGTGDHVPCGLKAEEDDEGRGLKSSRKKRSDKAKAKGQAGEEWNRIPHDTAANDDEEVSSELQKEGIRLKIKIPLHRRTPELQLERERDRQRERERSDLQAGDRRSLRRSARICKPSPKLAEIQVRKQERKQPVPPTAWEGDEHEDHEAEKALQKRDVHKKTDSDGQAKTTRGKRRHRRPRWSKTRSKNRKTEGPLEGDVPGDNKSERDEDKSDMESERSDEVLPEDACKRCGLPNHPELILLCDLCDSGYHTACLRPPLMIIPDGEWFCPPCQHKLLCERLEEQLQNLDTALKKRERAERSWSTPPTYAGCSSLMSLASFHPKGFMPVCLSVGESVWCMWASVWRTSYPIRQYVDPEDGKQEKKKDAKKNKSMERRSTRKRKSISYRFDDFDEAIDEAIEEDVQSSEGAGVGRGKDMATITGQRGNEGGKENRRPAKAPTPRKRKRRRRLNDLDSDSTLDEDESEDEFQLSDSMEEEDFVVSGDDVASDADGASWDGSDSGSVASGPGHLLLVRKATGNGRTPRTRRISQRSSRRQRGSSEEELMDSEEEEEMGSEYRLLLSLPAAETEGSSELSDSDVDVRRRRSRRSHTAQINYCETSESEGSRKASQRKTPQPVRRRRLSSSNTSAFSKDSEPEEEAAERRRRGRKREFIREDSRQRHKQLKLSLQRSSTEEEAEEESDEDGDSDESEEEERPVRKRLNRIETDEEEDEDEAEKRLMRNAHGKKGSGITDYRGPLRGSEDSLPKHTGRNGNVPHGPNRYNGLVPLRPTAQDEDEEEDDLTAVTDFVNFVFDSEQLS</sequence>
<feature type="compositionally biased region" description="Basic and acidic residues" evidence="7">
    <location>
        <begin position="904"/>
        <end position="926"/>
    </location>
</feature>